<accession>A0A1I1DI39</accession>
<dbReference type="Proteomes" id="UP000199438">
    <property type="component" value="Unassembled WGS sequence"/>
</dbReference>
<organism evidence="1 2">
    <name type="scientific">Zunongwangia mangrovi</name>
    <dbReference type="NCBI Taxonomy" id="1334022"/>
    <lineage>
        <taxon>Bacteria</taxon>
        <taxon>Pseudomonadati</taxon>
        <taxon>Bacteroidota</taxon>
        <taxon>Flavobacteriia</taxon>
        <taxon>Flavobacteriales</taxon>
        <taxon>Flavobacteriaceae</taxon>
        <taxon>Zunongwangia</taxon>
    </lineage>
</organism>
<evidence type="ECO:0000313" key="1">
    <source>
        <dbReference type="EMBL" id="SFB74605.1"/>
    </source>
</evidence>
<dbReference type="STRING" id="1334022.SAMN04487907_101395"/>
<proteinExistence type="predicted"/>
<name>A0A1I1DI39_9FLAO</name>
<keyword evidence="2" id="KW-1185">Reference proteome</keyword>
<dbReference type="RefSeq" id="WP_092539712.1">
    <property type="nucleotide sequence ID" value="NZ_FOKV01000001.1"/>
</dbReference>
<evidence type="ECO:0000313" key="2">
    <source>
        <dbReference type="Proteomes" id="UP000199438"/>
    </source>
</evidence>
<protein>
    <recommendedName>
        <fullName evidence="3">Lipoprotein</fullName>
    </recommendedName>
</protein>
<evidence type="ECO:0008006" key="3">
    <source>
        <dbReference type="Google" id="ProtNLM"/>
    </source>
</evidence>
<sequence length="174" mass="19592">MKKLLLILLSILLFSGCDKDEEEDVTLPFELDFVGKVSGCGDFSIIQELDSLNPNITLSIAGTGREELNITNAGTTFSLPDSDLICNINIHERSNANNFCNDVIEEIPELISQWQVVSGNITFFVYDVEETEFETYYKMNILLEDVIFQKDASEERREISRLVLEDIGLGFLPG</sequence>
<reference evidence="2" key="1">
    <citation type="submission" date="2016-10" db="EMBL/GenBank/DDBJ databases">
        <authorList>
            <person name="Varghese N."/>
            <person name="Submissions S."/>
        </authorList>
    </citation>
    <scope>NUCLEOTIDE SEQUENCE [LARGE SCALE GENOMIC DNA]</scope>
    <source>
        <strain evidence="2">DSM 24499</strain>
    </source>
</reference>
<dbReference type="AlphaFoldDB" id="A0A1I1DI39"/>
<dbReference type="EMBL" id="FOKV01000001">
    <property type="protein sequence ID" value="SFB74605.1"/>
    <property type="molecule type" value="Genomic_DNA"/>
</dbReference>
<dbReference type="PROSITE" id="PS51257">
    <property type="entry name" value="PROKAR_LIPOPROTEIN"/>
    <property type="match status" value="1"/>
</dbReference>
<gene>
    <name evidence="1" type="ORF">SAMN04487907_101395</name>
</gene>